<evidence type="ECO:0000256" key="3">
    <source>
        <dbReference type="SAM" id="Phobius"/>
    </source>
</evidence>
<organism evidence="4 5">
    <name type="scientific">Meripilus lineatus</name>
    <dbReference type="NCBI Taxonomy" id="2056292"/>
    <lineage>
        <taxon>Eukaryota</taxon>
        <taxon>Fungi</taxon>
        <taxon>Dikarya</taxon>
        <taxon>Basidiomycota</taxon>
        <taxon>Agaricomycotina</taxon>
        <taxon>Agaricomycetes</taxon>
        <taxon>Polyporales</taxon>
        <taxon>Meripilaceae</taxon>
        <taxon>Meripilus</taxon>
    </lineage>
</organism>
<feature type="transmembrane region" description="Helical" evidence="3">
    <location>
        <begin position="74"/>
        <end position="97"/>
    </location>
</feature>
<feature type="compositionally biased region" description="Polar residues" evidence="2">
    <location>
        <begin position="520"/>
        <end position="539"/>
    </location>
</feature>
<comment type="caution">
    <text evidence="4">The sequence shown here is derived from an EMBL/GenBank/DDBJ whole genome shotgun (WGS) entry which is preliminary data.</text>
</comment>
<protein>
    <submittedName>
        <fullName evidence="4">Uncharacterized protein</fullName>
    </submittedName>
</protein>
<reference evidence="4" key="1">
    <citation type="submission" date="2022-07" db="EMBL/GenBank/DDBJ databases">
        <title>Genome Sequence of Physisporinus lineatus.</title>
        <authorList>
            <person name="Buettner E."/>
        </authorList>
    </citation>
    <scope>NUCLEOTIDE SEQUENCE</scope>
    <source>
        <strain evidence="4">VT162</strain>
    </source>
</reference>
<keyword evidence="5" id="KW-1185">Reference proteome</keyword>
<evidence type="ECO:0000256" key="1">
    <source>
        <dbReference type="SAM" id="Coils"/>
    </source>
</evidence>
<evidence type="ECO:0000256" key="2">
    <source>
        <dbReference type="SAM" id="MobiDB-lite"/>
    </source>
</evidence>
<feature type="coiled-coil region" evidence="1">
    <location>
        <begin position="164"/>
        <end position="248"/>
    </location>
</feature>
<feature type="transmembrane region" description="Helical" evidence="3">
    <location>
        <begin position="103"/>
        <end position="120"/>
    </location>
</feature>
<feature type="region of interest" description="Disordered" evidence="2">
    <location>
        <begin position="520"/>
        <end position="578"/>
    </location>
</feature>
<feature type="transmembrane region" description="Helical" evidence="3">
    <location>
        <begin position="12"/>
        <end position="38"/>
    </location>
</feature>
<evidence type="ECO:0000313" key="4">
    <source>
        <dbReference type="EMBL" id="KAJ3487845.1"/>
    </source>
</evidence>
<dbReference type="EMBL" id="JANAWD010000081">
    <property type="protein sequence ID" value="KAJ3487845.1"/>
    <property type="molecule type" value="Genomic_DNA"/>
</dbReference>
<dbReference type="AlphaFoldDB" id="A0AAD5V7B0"/>
<keyword evidence="3" id="KW-0472">Membrane</keyword>
<dbReference type="Proteomes" id="UP001212997">
    <property type="component" value="Unassembled WGS sequence"/>
</dbReference>
<name>A0AAD5V7B0_9APHY</name>
<gene>
    <name evidence="4" type="ORF">NLI96_g3268</name>
</gene>
<keyword evidence="3" id="KW-0812">Transmembrane</keyword>
<feature type="compositionally biased region" description="Polar residues" evidence="2">
    <location>
        <begin position="492"/>
        <end position="504"/>
    </location>
</feature>
<evidence type="ECO:0000313" key="5">
    <source>
        <dbReference type="Proteomes" id="UP001212997"/>
    </source>
</evidence>
<keyword evidence="3" id="KW-1133">Transmembrane helix</keyword>
<sequence>MFTDMFNSTTDFTALIYLFQFGFAAGLGFRLSVILTVMVLSPSVFLLGFPSLGLSLTLSCVLRLPLVRYLVAQVLVVVFMLPILVWNASVTLVLPSLEALVDTYYHPVFFVFGLVVSWIIESIGLRNLRAVVSSLELDNISFRTLNTSLSREKKHLKHQLSAMRATLSAAVVDLQAEIVHLKERARAKRQEHRDQRKAAADQNLTERLEHCTTRLKYKQTVEERDNVLRKYRSLKEDSKKRIHKLEDIQFEDMQRIRNLESYVDRLEKEARARDKAFKECRKLLDNQAFEILTKNILLSCRDNASSAPTVKPPVMVTSKSDTEHSMSFTPIVSPLEQVGVSGGVGQVETSSVYSSALVLDRTSEYTGFSEREKEEVGAVRQSLRSVSIEASKVSTVGQSSTSSHFVEPSLQEERLLRSSVSMRPILTDLSSHWFLAPSALGGVSTTQEASARVGTSTVDNLPGTTRTLDIPSRISDTDNSLLVNGSLVPRTNSVASWPGESSSPKLVDSQEDSSFALFQPQNSSTPRSQSLLSRPGQQPSSSRLASSFMLSQPQASSSPPRTPSLPPSIYSPKTSLLG</sequence>
<feature type="region of interest" description="Disordered" evidence="2">
    <location>
        <begin position="492"/>
        <end position="511"/>
    </location>
</feature>
<feature type="region of interest" description="Disordered" evidence="2">
    <location>
        <begin position="445"/>
        <end position="476"/>
    </location>
</feature>
<feature type="transmembrane region" description="Helical" evidence="3">
    <location>
        <begin position="44"/>
        <end position="62"/>
    </location>
</feature>
<keyword evidence="1" id="KW-0175">Coiled coil</keyword>
<proteinExistence type="predicted"/>
<feature type="compositionally biased region" description="Low complexity" evidence="2">
    <location>
        <begin position="540"/>
        <end position="559"/>
    </location>
</feature>
<accession>A0AAD5V7B0</accession>
<feature type="compositionally biased region" description="Polar residues" evidence="2">
    <location>
        <begin position="445"/>
        <end position="467"/>
    </location>
</feature>